<feature type="compositionally biased region" description="Pro residues" evidence="1">
    <location>
        <begin position="455"/>
        <end position="476"/>
    </location>
</feature>
<name>A0A853BXM2_9ACTN</name>
<feature type="region of interest" description="Disordered" evidence="1">
    <location>
        <begin position="333"/>
        <end position="509"/>
    </location>
</feature>
<dbReference type="Proteomes" id="UP000575985">
    <property type="component" value="Unassembled WGS sequence"/>
</dbReference>
<gene>
    <name evidence="2" type="ORF">HNR12_005189</name>
</gene>
<keyword evidence="3" id="KW-1185">Reference proteome</keyword>
<dbReference type="EMBL" id="JACCFO010000001">
    <property type="protein sequence ID" value="NYI98912.1"/>
    <property type="molecule type" value="Genomic_DNA"/>
</dbReference>
<feature type="compositionally biased region" description="Pro residues" evidence="1">
    <location>
        <begin position="337"/>
        <end position="375"/>
    </location>
</feature>
<protein>
    <recommendedName>
        <fullName evidence="4">CRISPR-associated protein</fullName>
    </recommendedName>
</protein>
<sequence length="882" mass="92746">MERRPEHSHTPAPHDGGGGPDTLVVLAGTSPTPALLAALTFTPRRLVLVHTADTARRAARIVATARRLCPRIEVARRFDIGDDAFDFHAVGARFTALAADLQRDWRLCYTGGTKVMSTHAVLRHVERFPDRHRWRSYLDATSETLRFTDGSFHPGGIDSGALTVDALAAVHGVDLRPGDQAAAQEAWLRRGRAADLGSGDMAEARVLALFRRRLAGVPGAEVLGNRVMPDPRAPHASIGDFDLIVRYRHRVLCVEVKRDPSHILDAAGWTLTKAQRAFGGAARVLFVHEGGKGDCSVEHLAAYDPELSGAPLHVRSLGELARDFPSAQHVIDGFFPAAPPRPAAPAPPDPAALHLPPPAAPPPASCPAAPGPARPAGPGGDTAAPSAAEPTGGGRPARGPAAADPAPRASAVTARVAARPASARDRTPAHGLPSLSRPARCAPVPDRPAPDRPQRPPTAPPAAPAPCADTPPPSPRAPAAGPERGAAPASGDPADTAPPGDGPAPAPRPLLIMGLGGSRLSVLAAVRACLPARAVLLFTRQSEKELSALDSAVRRALFAAEDPDSFRSVNRRRLAARLRRDGYPDRVKFAEAAVDSADVADVAARARAKIDQYRPARAPVVADITTGTKAMSIGLALAAHERGGCITYVSPLTREVYCRTHGPVGRHSPAAVEWRLLLRGYRFLSGTLAEAIAPDIAARQVDAPLIDAAAAEVRALAAGHEVAAWVDETVTAGAPPLPQYSAPQRPTVVLTVADRALGLSAPRRTRLRYFTSGGAHQEQDVGAGGWAHDVFASAALLNVRCGTAGTTLALHRPGDGDPRRALDLIDWFSWWRGTGHDADDTAPPADRITGHEDTRRPRVVSADPGTPRLRAALAAHLSALRL</sequence>
<accession>A0A853BXM2</accession>
<dbReference type="AlphaFoldDB" id="A0A853BXM2"/>
<evidence type="ECO:0008006" key="4">
    <source>
        <dbReference type="Google" id="ProtNLM"/>
    </source>
</evidence>
<feature type="compositionally biased region" description="Low complexity" evidence="1">
    <location>
        <begin position="397"/>
        <end position="421"/>
    </location>
</feature>
<evidence type="ECO:0000313" key="3">
    <source>
        <dbReference type="Proteomes" id="UP000575985"/>
    </source>
</evidence>
<feature type="compositionally biased region" description="Low complexity" evidence="1">
    <location>
        <begin position="381"/>
        <end position="390"/>
    </location>
</feature>
<evidence type="ECO:0000313" key="2">
    <source>
        <dbReference type="EMBL" id="NYI98912.1"/>
    </source>
</evidence>
<dbReference type="Gene3D" id="3.40.50.10770">
    <property type="entry name" value="Hypothetical protein VC1899 like domain (Restriction endonuclease-like)"/>
    <property type="match status" value="2"/>
</dbReference>
<proteinExistence type="predicted"/>
<feature type="region of interest" description="Disordered" evidence="1">
    <location>
        <begin position="838"/>
        <end position="864"/>
    </location>
</feature>
<feature type="region of interest" description="Disordered" evidence="1">
    <location>
        <begin position="1"/>
        <end position="24"/>
    </location>
</feature>
<dbReference type="InterPro" id="IPR011335">
    <property type="entry name" value="Restrct_endonuc-II-like"/>
</dbReference>
<dbReference type="RefSeq" id="WP_179769976.1">
    <property type="nucleotide sequence ID" value="NZ_JACCFO010000001.1"/>
</dbReference>
<comment type="caution">
    <text evidence="2">The sequence shown here is derived from an EMBL/GenBank/DDBJ whole genome shotgun (WGS) entry which is preliminary data.</text>
</comment>
<feature type="compositionally biased region" description="Low complexity" evidence="1">
    <location>
        <begin position="477"/>
        <end position="499"/>
    </location>
</feature>
<reference evidence="2 3" key="1">
    <citation type="submission" date="2020-07" db="EMBL/GenBank/DDBJ databases">
        <title>Sequencing the genomes of 1000 actinobacteria strains.</title>
        <authorList>
            <person name="Klenk H.-P."/>
        </authorList>
    </citation>
    <scope>NUCLEOTIDE SEQUENCE [LARGE SCALE GENOMIC DNA]</scope>
    <source>
        <strain evidence="2 3">DSM 45927</strain>
    </source>
</reference>
<dbReference type="SUPFAM" id="SSF52980">
    <property type="entry name" value="Restriction endonuclease-like"/>
    <property type="match status" value="1"/>
</dbReference>
<evidence type="ECO:0000256" key="1">
    <source>
        <dbReference type="SAM" id="MobiDB-lite"/>
    </source>
</evidence>
<organism evidence="2 3">
    <name type="scientific">Streptomonospora nanhaiensis</name>
    <dbReference type="NCBI Taxonomy" id="1323731"/>
    <lineage>
        <taxon>Bacteria</taxon>
        <taxon>Bacillati</taxon>
        <taxon>Actinomycetota</taxon>
        <taxon>Actinomycetes</taxon>
        <taxon>Streptosporangiales</taxon>
        <taxon>Nocardiopsidaceae</taxon>
        <taxon>Streptomonospora</taxon>
    </lineage>
</organism>